<feature type="domain" description="Ubiquitin-like" evidence="1">
    <location>
        <begin position="3"/>
        <end position="71"/>
    </location>
</feature>
<evidence type="ECO:0000313" key="2">
    <source>
        <dbReference type="EMBL" id="KIL64714.1"/>
    </source>
</evidence>
<dbReference type="AlphaFoldDB" id="A0A0C2TD31"/>
<evidence type="ECO:0000313" key="3">
    <source>
        <dbReference type="Proteomes" id="UP000054549"/>
    </source>
</evidence>
<dbReference type="InParanoid" id="A0A0C2TD31"/>
<dbReference type="Proteomes" id="UP000054549">
    <property type="component" value="Unassembled WGS sequence"/>
</dbReference>
<dbReference type="InterPro" id="IPR040015">
    <property type="entry name" value="UBL3-like"/>
</dbReference>
<organism evidence="2 3">
    <name type="scientific">Amanita muscaria (strain Koide BX008)</name>
    <dbReference type="NCBI Taxonomy" id="946122"/>
    <lineage>
        <taxon>Eukaryota</taxon>
        <taxon>Fungi</taxon>
        <taxon>Dikarya</taxon>
        <taxon>Basidiomycota</taxon>
        <taxon>Agaricomycotina</taxon>
        <taxon>Agaricomycetes</taxon>
        <taxon>Agaricomycetidae</taxon>
        <taxon>Agaricales</taxon>
        <taxon>Pluteineae</taxon>
        <taxon>Amanitaceae</taxon>
        <taxon>Amanita</taxon>
    </lineage>
</organism>
<dbReference type="SUPFAM" id="SSF54236">
    <property type="entry name" value="Ubiquitin-like"/>
    <property type="match status" value="1"/>
</dbReference>
<reference evidence="2 3" key="1">
    <citation type="submission" date="2014-04" db="EMBL/GenBank/DDBJ databases">
        <title>Evolutionary Origins and Diversification of the Mycorrhizal Mutualists.</title>
        <authorList>
            <consortium name="DOE Joint Genome Institute"/>
            <consortium name="Mycorrhizal Genomics Consortium"/>
            <person name="Kohler A."/>
            <person name="Kuo A."/>
            <person name="Nagy L.G."/>
            <person name="Floudas D."/>
            <person name="Copeland A."/>
            <person name="Barry K.W."/>
            <person name="Cichocki N."/>
            <person name="Veneault-Fourrey C."/>
            <person name="LaButti K."/>
            <person name="Lindquist E.A."/>
            <person name="Lipzen A."/>
            <person name="Lundell T."/>
            <person name="Morin E."/>
            <person name="Murat C."/>
            <person name="Riley R."/>
            <person name="Ohm R."/>
            <person name="Sun H."/>
            <person name="Tunlid A."/>
            <person name="Henrissat B."/>
            <person name="Grigoriev I.V."/>
            <person name="Hibbett D.S."/>
            <person name="Martin F."/>
        </authorList>
    </citation>
    <scope>NUCLEOTIDE SEQUENCE [LARGE SCALE GENOMIC DNA]</scope>
    <source>
        <strain evidence="2 3">Koide BX008</strain>
    </source>
</reference>
<dbReference type="EMBL" id="KN818247">
    <property type="protein sequence ID" value="KIL64714.1"/>
    <property type="molecule type" value="Genomic_DNA"/>
</dbReference>
<protein>
    <recommendedName>
        <fullName evidence="1">Ubiquitin-like domain-containing protein</fullName>
    </recommendedName>
</protein>
<dbReference type="Gene3D" id="3.10.20.90">
    <property type="entry name" value="Phosphatidylinositol 3-kinase Catalytic Subunit, Chain A, domain 1"/>
    <property type="match status" value="1"/>
</dbReference>
<dbReference type="InterPro" id="IPR000626">
    <property type="entry name" value="Ubiquitin-like_dom"/>
</dbReference>
<feature type="non-terminal residue" evidence="2">
    <location>
        <position position="1"/>
    </location>
</feature>
<name>A0A0C2TD31_AMAMK</name>
<proteinExistence type="predicted"/>
<dbReference type="InterPro" id="IPR029071">
    <property type="entry name" value="Ubiquitin-like_domsf"/>
</dbReference>
<dbReference type="PANTHER" id="PTHR13169">
    <property type="entry name" value="UBIQUITIN-LIKE PROTEIN 3 HCG-1 PROTEIN"/>
    <property type="match status" value="1"/>
</dbReference>
<dbReference type="PROSITE" id="PS50053">
    <property type="entry name" value="UBIQUITIN_2"/>
    <property type="match status" value="1"/>
</dbReference>
<dbReference type="Pfam" id="PF13881">
    <property type="entry name" value="Rad60-SLD_2"/>
    <property type="match status" value="1"/>
</dbReference>
<evidence type="ECO:0000259" key="1">
    <source>
        <dbReference type="PROSITE" id="PS50053"/>
    </source>
</evidence>
<keyword evidence="3" id="KW-1185">Reference proteome</keyword>
<sequence length="167" mass="18822">PQAYISFLLVTGCRRTMSFEPETTVGRVKELVWNTWPEEWRKDRPPAPSYLRLLYLGRLLQDEDTLTKLKIPLSHSTFPQPTIVHLSIRPCAPPTNGAENSESLNKKMGRLRGRSGDGSSLFSLSFFTPITQLVQMRTTRAGTVADASYAEQTGRHITFPSLQHSAY</sequence>
<accession>A0A0C2TD31</accession>
<dbReference type="OrthoDB" id="1043111at2759"/>
<dbReference type="PANTHER" id="PTHR13169:SF0">
    <property type="entry name" value="UBIQUITIN-LIKE PROTEIN 3"/>
    <property type="match status" value="1"/>
</dbReference>
<gene>
    <name evidence="2" type="ORF">M378DRAFT_77875</name>
</gene>
<dbReference type="HOGENOM" id="CLU_1598400_0_0_1"/>
<dbReference type="InterPro" id="IPR039540">
    <property type="entry name" value="UBL3-like_ubiquitin_dom"/>
</dbReference>